<reference evidence="1" key="2">
    <citation type="journal article" date="2015" name="Fish Shellfish Immunol.">
        <title>Early steps in the European eel (Anguilla anguilla)-Vibrio vulnificus interaction in the gills: Role of the RtxA13 toxin.</title>
        <authorList>
            <person name="Callol A."/>
            <person name="Pajuelo D."/>
            <person name="Ebbesson L."/>
            <person name="Teles M."/>
            <person name="MacKenzie S."/>
            <person name="Amaro C."/>
        </authorList>
    </citation>
    <scope>NUCLEOTIDE SEQUENCE</scope>
</reference>
<dbReference type="AlphaFoldDB" id="A0A0E9STY4"/>
<protein>
    <submittedName>
        <fullName evidence="1">Uncharacterized protein</fullName>
    </submittedName>
</protein>
<accession>A0A0E9STY4</accession>
<proteinExistence type="predicted"/>
<dbReference type="EMBL" id="GBXM01062748">
    <property type="protein sequence ID" value="JAH45829.1"/>
    <property type="molecule type" value="Transcribed_RNA"/>
</dbReference>
<organism evidence="1">
    <name type="scientific">Anguilla anguilla</name>
    <name type="common">European freshwater eel</name>
    <name type="synonym">Muraena anguilla</name>
    <dbReference type="NCBI Taxonomy" id="7936"/>
    <lineage>
        <taxon>Eukaryota</taxon>
        <taxon>Metazoa</taxon>
        <taxon>Chordata</taxon>
        <taxon>Craniata</taxon>
        <taxon>Vertebrata</taxon>
        <taxon>Euteleostomi</taxon>
        <taxon>Actinopterygii</taxon>
        <taxon>Neopterygii</taxon>
        <taxon>Teleostei</taxon>
        <taxon>Anguilliformes</taxon>
        <taxon>Anguillidae</taxon>
        <taxon>Anguilla</taxon>
    </lineage>
</organism>
<evidence type="ECO:0000313" key="1">
    <source>
        <dbReference type="EMBL" id="JAH44125.1"/>
    </source>
</evidence>
<sequence>MFPPATPPRKRSSLKVCQAFFPNVTAEGYSPRDCRA</sequence>
<dbReference type="EMBL" id="GBXM01064452">
    <property type="protein sequence ID" value="JAH44125.1"/>
    <property type="molecule type" value="Transcribed_RNA"/>
</dbReference>
<reference evidence="1" key="1">
    <citation type="submission" date="2014-11" db="EMBL/GenBank/DDBJ databases">
        <authorList>
            <person name="Amaro Gonzalez C."/>
        </authorList>
    </citation>
    <scope>NUCLEOTIDE SEQUENCE</scope>
</reference>
<name>A0A0E9STY4_ANGAN</name>